<keyword evidence="4" id="KW-1185">Reference proteome</keyword>
<evidence type="ECO:0000256" key="2">
    <source>
        <dbReference type="SAM" id="Phobius"/>
    </source>
</evidence>
<dbReference type="eggNOG" id="ENOG502T0YG">
    <property type="taxonomic scope" value="Eukaryota"/>
</dbReference>
<dbReference type="PaxDb" id="2850-Phatr48673"/>
<keyword evidence="2" id="KW-0812">Transmembrane</keyword>
<reference evidence="4" key="2">
    <citation type="submission" date="2008-08" db="EMBL/GenBank/DDBJ databases">
        <authorList>
            <consortium name="Diatom Consortium"/>
            <person name="Grigoriev I."/>
            <person name="Grimwood J."/>
            <person name="Kuo A."/>
            <person name="Otillar R.P."/>
            <person name="Salamov A."/>
            <person name="Detter J.C."/>
            <person name="Lindquist E."/>
            <person name="Shapiro H."/>
            <person name="Lucas S."/>
            <person name="Glavina del Rio T."/>
            <person name="Pitluck S."/>
            <person name="Rokhsar D."/>
            <person name="Bowler C."/>
        </authorList>
    </citation>
    <scope>GENOME REANNOTATION</scope>
    <source>
        <strain evidence="4">CCAP 1055/1</strain>
    </source>
</reference>
<keyword evidence="2" id="KW-0472">Membrane</keyword>
<dbReference type="KEGG" id="pti:PHATRDRAFT_48673"/>
<dbReference type="GeneID" id="7194906"/>
<evidence type="ECO:0000256" key="1">
    <source>
        <dbReference type="SAM" id="MobiDB-lite"/>
    </source>
</evidence>
<dbReference type="InParanoid" id="B7G826"/>
<reference evidence="3 4" key="1">
    <citation type="journal article" date="2008" name="Nature">
        <title>The Phaeodactylum genome reveals the evolutionary history of diatom genomes.</title>
        <authorList>
            <person name="Bowler C."/>
            <person name="Allen A.E."/>
            <person name="Badger J.H."/>
            <person name="Grimwood J."/>
            <person name="Jabbari K."/>
            <person name="Kuo A."/>
            <person name="Maheswari U."/>
            <person name="Martens C."/>
            <person name="Maumus F."/>
            <person name="Otillar R.P."/>
            <person name="Rayko E."/>
            <person name="Salamov A."/>
            <person name="Vandepoele K."/>
            <person name="Beszteri B."/>
            <person name="Gruber A."/>
            <person name="Heijde M."/>
            <person name="Katinka M."/>
            <person name="Mock T."/>
            <person name="Valentin K."/>
            <person name="Verret F."/>
            <person name="Berges J.A."/>
            <person name="Brownlee C."/>
            <person name="Cadoret J.P."/>
            <person name="Chiovitti A."/>
            <person name="Choi C.J."/>
            <person name="Coesel S."/>
            <person name="De Martino A."/>
            <person name="Detter J.C."/>
            <person name="Durkin C."/>
            <person name="Falciatore A."/>
            <person name="Fournet J."/>
            <person name="Haruta M."/>
            <person name="Huysman M.J."/>
            <person name="Jenkins B.D."/>
            <person name="Jiroutova K."/>
            <person name="Jorgensen R.E."/>
            <person name="Joubert Y."/>
            <person name="Kaplan A."/>
            <person name="Kroger N."/>
            <person name="Kroth P.G."/>
            <person name="La Roche J."/>
            <person name="Lindquist E."/>
            <person name="Lommer M."/>
            <person name="Martin-Jezequel V."/>
            <person name="Lopez P.J."/>
            <person name="Lucas S."/>
            <person name="Mangogna M."/>
            <person name="McGinnis K."/>
            <person name="Medlin L.K."/>
            <person name="Montsant A."/>
            <person name="Oudot-Le Secq M.P."/>
            <person name="Napoli C."/>
            <person name="Obornik M."/>
            <person name="Parker M.S."/>
            <person name="Petit J.L."/>
            <person name="Porcel B.M."/>
            <person name="Poulsen N."/>
            <person name="Robison M."/>
            <person name="Rychlewski L."/>
            <person name="Rynearson T.A."/>
            <person name="Schmutz J."/>
            <person name="Shapiro H."/>
            <person name="Siaut M."/>
            <person name="Stanley M."/>
            <person name="Sussman M.R."/>
            <person name="Taylor A.R."/>
            <person name="Vardi A."/>
            <person name="von Dassow P."/>
            <person name="Vyverman W."/>
            <person name="Willis A."/>
            <person name="Wyrwicz L.S."/>
            <person name="Rokhsar D.S."/>
            <person name="Weissenbach J."/>
            <person name="Armbrust E.V."/>
            <person name="Green B.R."/>
            <person name="Van de Peer Y."/>
            <person name="Grigoriev I.V."/>
        </authorList>
    </citation>
    <scope>NUCLEOTIDE SEQUENCE [LARGE SCALE GENOMIC DNA]</scope>
    <source>
        <strain evidence="3 4">CCAP 1055/1</strain>
    </source>
</reference>
<gene>
    <name evidence="3" type="ORF">PHATRDRAFT_48673</name>
</gene>
<feature type="transmembrane region" description="Helical" evidence="2">
    <location>
        <begin position="12"/>
        <end position="30"/>
    </location>
</feature>
<accession>B7G826</accession>
<name>B7G826_PHATC</name>
<dbReference type="RefSeq" id="XP_002183243.1">
    <property type="nucleotide sequence ID" value="XM_002183207.1"/>
</dbReference>
<keyword evidence="2" id="KW-1133">Transmembrane helix</keyword>
<dbReference type="HOGENOM" id="CLU_309615_0_0_1"/>
<evidence type="ECO:0000313" key="4">
    <source>
        <dbReference type="Proteomes" id="UP000000759"/>
    </source>
</evidence>
<dbReference type="EMBL" id="CM000620">
    <property type="protein sequence ID" value="EEC45461.1"/>
    <property type="molecule type" value="Genomic_DNA"/>
</dbReference>
<protein>
    <submittedName>
        <fullName evidence="3">Uncharacterized protein</fullName>
    </submittedName>
</protein>
<dbReference type="Proteomes" id="UP000000759">
    <property type="component" value="Chromosome 18"/>
</dbReference>
<organism evidence="3 4">
    <name type="scientific">Phaeodactylum tricornutum (strain CCAP 1055/1)</name>
    <dbReference type="NCBI Taxonomy" id="556484"/>
    <lineage>
        <taxon>Eukaryota</taxon>
        <taxon>Sar</taxon>
        <taxon>Stramenopiles</taxon>
        <taxon>Ochrophyta</taxon>
        <taxon>Bacillariophyta</taxon>
        <taxon>Bacillariophyceae</taxon>
        <taxon>Bacillariophycidae</taxon>
        <taxon>Naviculales</taxon>
        <taxon>Phaeodactylaceae</taxon>
        <taxon>Phaeodactylum</taxon>
    </lineage>
</organism>
<feature type="region of interest" description="Disordered" evidence="1">
    <location>
        <begin position="705"/>
        <end position="724"/>
    </location>
</feature>
<evidence type="ECO:0000313" key="3">
    <source>
        <dbReference type="EMBL" id="EEC45461.1"/>
    </source>
</evidence>
<feature type="compositionally biased region" description="Polar residues" evidence="1">
    <location>
        <begin position="706"/>
        <end position="724"/>
    </location>
</feature>
<proteinExistence type="predicted"/>
<sequence length="944" mass="107019">MYPSRQRKHVVVPGLLIMTCVSCLLIVLTMEPLKDDGTGRVSWRHTVREGIDSTSRSLDKPTNFVEVIGRLEDAGPLASTPANIHQTNIEVRGTVAPVVEKKTAIAASPSDDDSTDSLAVPLLRPVLEWQTYQQEHSDEVLEYELLHDRLAIRNRRFAVVPYTCPHRVGNFWHNAVHTITWAIVHNRTILLQPYKLQDQDTNCQGRVLIPSWIPLYEKWRFKLALPNPEPWPILTNSVSESGSSALEPAHRDHNSIMVARFPQIPDIDSKETNITRCQWVEDLSRPKFRDYLNHHVAQNKLNPRLTSFLPSRMVELYQEGADFLDGMLFHTVFPLSPSATAADRVNDGSTFSVALHSRHISPGDDGSFLPSEIACLQHLLLNQTTATSCRVVLLSDRDLSIEIMQKWIHTHTNCTVVTASDHRGKADPNVTTFLYKTPAEHGPHAGLGFLDEISMATNSVLDAVVGDPHRSSFEILHKLAIYHRATVDVSGGATNVDAASTPLHFCELPLKKVKGYNYGPNTPMFRHPRNVEPLPAKEILDVYIARHGHDVMQREWEDHGELCATRQFLVVPFDCNSSSTDWTGTNQSSSSMDDWLNGMVWAVITNRTALWTCRTWSSKWRKFVPRKKNEGRPQSFRNTVVENGNQHDKKHPYRTLWRPQPWMTKWETWANQVNVKEESLETFSTLRTSRLARVLRFSSDFPPLPLSTTNPRKTPTGHTSPATEQNTALSLWQFRWDTLFDQGTDYLYGMLHKHTLEWRTTQRPTIHTSDSLSTEEAAGFTVGLIMNQPPRLMSTFTGRQRINRELTDCLDRLLPVTTQASTTNLTRAIALSSSFCTILLVGYPLDTVMEEWLRSFRSNCRLRTSHNKENRMQSSSFSSSGLSRSDADFISQARDGLVVFAEGNSLTATVIRQRITYERTQETWQLGRVPMQLSPLRSCLLSVG</sequence>
<dbReference type="AlphaFoldDB" id="B7G826"/>